<feature type="region of interest" description="Disordered" evidence="1">
    <location>
        <begin position="526"/>
        <end position="552"/>
    </location>
</feature>
<feature type="compositionally biased region" description="Basic and acidic residues" evidence="1">
    <location>
        <begin position="526"/>
        <end position="542"/>
    </location>
</feature>
<dbReference type="EMBL" id="NBII01000001">
    <property type="protein sequence ID" value="PAV23708.1"/>
    <property type="molecule type" value="Genomic_DNA"/>
</dbReference>
<proteinExistence type="predicted"/>
<comment type="caution">
    <text evidence="2">The sequence shown here is derived from an EMBL/GenBank/DDBJ whole genome shotgun (WGS) entry which is preliminary data.</text>
</comment>
<evidence type="ECO:0000256" key="1">
    <source>
        <dbReference type="SAM" id="MobiDB-lite"/>
    </source>
</evidence>
<protein>
    <submittedName>
        <fullName evidence="2">Uncharacterized protein</fullName>
    </submittedName>
</protein>
<organism evidence="2 3">
    <name type="scientific">Pyrrhoderma noxium</name>
    <dbReference type="NCBI Taxonomy" id="2282107"/>
    <lineage>
        <taxon>Eukaryota</taxon>
        <taxon>Fungi</taxon>
        <taxon>Dikarya</taxon>
        <taxon>Basidiomycota</taxon>
        <taxon>Agaricomycotina</taxon>
        <taxon>Agaricomycetes</taxon>
        <taxon>Hymenochaetales</taxon>
        <taxon>Hymenochaetaceae</taxon>
        <taxon>Pyrrhoderma</taxon>
    </lineage>
</organism>
<evidence type="ECO:0000313" key="2">
    <source>
        <dbReference type="EMBL" id="PAV23708.1"/>
    </source>
</evidence>
<keyword evidence="3" id="KW-1185">Reference proteome</keyword>
<dbReference type="OrthoDB" id="2579508at2759"/>
<dbReference type="InParanoid" id="A0A286UVW2"/>
<sequence>MRTYTRFFETDKFVSCNVQEYLTTATLPELRVSRLAPPMPLPSCKSHRNTLNVRVERYRRLQQVHRLKRSRLDKQVNEFIRTHIPSEPIDAEDEDPETGLCPTVPCEGYCINFSVPPQLRHIDELGILWINGLVLQTAECVLKMLPEYRDVARDYYFSRPDFNDDNDSGLFRYFLWEEAMQEGGELEDGSGESSVKLIVAYQPPWILSPRDFDQIAGFNKIPMYNSELENAQAPYKSAHRVWGKLADICERNQCYRFVLTNYNQWAFGGFSSGRSFGFISGIKQAHSLKGKEPMKPIFSFSHSSSRAPNVLEYLVYWMISSMDFPDSYKLPSVPELINPETDINQSVSDSTSMPRTPPQEDMDITAPAIEPSESNWSLANDSVIPASAHVRIDDDSNSTITVPAELNKNWEGVKNPPSYASPTALRDESAVQSWLTRSLDPEVPEQIEGYDHDRRSSRGSSPVASEWSDKSLVARQQKMHAKPAWSSDFMEYEAKLDTIYEFDDCGEVDTGYDSRVVYYTFDRVDEGNHHDPEPGLEEEHPGEGFGLGVTFG</sequence>
<reference evidence="2 3" key="1">
    <citation type="journal article" date="2017" name="Mol. Ecol.">
        <title>Comparative and population genomic landscape of Phellinus noxius: A hypervariable fungus causing root rot in trees.</title>
        <authorList>
            <person name="Chung C.L."/>
            <person name="Lee T.J."/>
            <person name="Akiba M."/>
            <person name="Lee H.H."/>
            <person name="Kuo T.H."/>
            <person name="Liu D."/>
            <person name="Ke H.M."/>
            <person name="Yokoi T."/>
            <person name="Roa M.B."/>
            <person name="Lu M.J."/>
            <person name="Chang Y.Y."/>
            <person name="Ann P.J."/>
            <person name="Tsai J.N."/>
            <person name="Chen C.Y."/>
            <person name="Tzean S.S."/>
            <person name="Ota Y."/>
            <person name="Hattori T."/>
            <person name="Sahashi N."/>
            <person name="Liou R.F."/>
            <person name="Kikuchi T."/>
            <person name="Tsai I.J."/>
        </authorList>
    </citation>
    <scope>NUCLEOTIDE SEQUENCE [LARGE SCALE GENOMIC DNA]</scope>
    <source>
        <strain evidence="2 3">FFPRI411160</strain>
    </source>
</reference>
<feature type="region of interest" description="Disordered" evidence="1">
    <location>
        <begin position="439"/>
        <end position="470"/>
    </location>
</feature>
<name>A0A286UVW2_9AGAM</name>
<dbReference type="AlphaFoldDB" id="A0A286UVW2"/>
<gene>
    <name evidence="2" type="ORF">PNOK_0077600</name>
</gene>
<dbReference type="Proteomes" id="UP000217199">
    <property type="component" value="Unassembled WGS sequence"/>
</dbReference>
<feature type="compositionally biased region" description="Gly residues" evidence="1">
    <location>
        <begin position="543"/>
        <end position="552"/>
    </location>
</feature>
<evidence type="ECO:0000313" key="3">
    <source>
        <dbReference type="Proteomes" id="UP000217199"/>
    </source>
</evidence>
<accession>A0A286UVW2</accession>